<dbReference type="SUPFAM" id="SSF54001">
    <property type="entry name" value="Cysteine proteinases"/>
    <property type="match status" value="1"/>
</dbReference>
<evidence type="ECO:0000313" key="3">
    <source>
        <dbReference type="Proteomes" id="UP000826656"/>
    </source>
</evidence>
<dbReference type="Gene3D" id="3.90.70.10">
    <property type="entry name" value="Cysteine proteinases"/>
    <property type="match status" value="1"/>
</dbReference>
<organism evidence="2 3">
    <name type="scientific">Solanum tuberosum</name>
    <name type="common">Potato</name>
    <dbReference type="NCBI Taxonomy" id="4113"/>
    <lineage>
        <taxon>Eukaryota</taxon>
        <taxon>Viridiplantae</taxon>
        <taxon>Streptophyta</taxon>
        <taxon>Embryophyta</taxon>
        <taxon>Tracheophyta</taxon>
        <taxon>Spermatophyta</taxon>
        <taxon>Magnoliopsida</taxon>
        <taxon>eudicotyledons</taxon>
        <taxon>Gunneridae</taxon>
        <taxon>Pentapetalae</taxon>
        <taxon>asterids</taxon>
        <taxon>lamiids</taxon>
        <taxon>Solanales</taxon>
        <taxon>Solanaceae</taxon>
        <taxon>Solanoideae</taxon>
        <taxon>Solaneae</taxon>
        <taxon>Solanum</taxon>
    </lineage>
</organism>
<proteinExistence type="predicted"/>
<dbReference type="EMBL" id="JAIVGD010000019">
    <property type="protein sequence ID" value="KAH0749626.1"/>
    <property type="molecule type" value="Genomic_DNA"/>
</dbReference>
<dbReference type="Pfam" id="PF00112">
    <property type="entry name" value="Peptidase_C1"/>
    <property type="match status" value="1"/>
</dbReference>
<keyword evidence="3" id="KW-1185">Reference proteome</keyword>
<reference evidence="2 3" key="1">
    <citation type="journal article" date="2021" name="bioRxiv">
        <title>Chromosome-scale and haplotype-resolved genome assembly of a tetraploid potato cultivar.</title>
        <authorList>
            <person name="Sun H."/>
            <person name="Jiao W.-B."/>
            <person name="Krause K."/>
            <person name="Campoy J.A."/>
            <person name="Goel M."/>
            <person name="Folz-Donahue K."/>
            <person name="Kukat C."/>
            <person name="Huettel B."/>
            <person name="Schneeberger K."/>
        </authorList>
    </citation>
    <scope>NUCLEOTIDE SEQUENCE [LARGE SCALE GENOMIC DNA]</scope>
    <source>
        <strain evidence="2">SolTubOtavaFocal</strain>
        <tissue evidence="2">Leaves</tissue>
    </source>
</reference>
<gene>
    <name evidence="2" type="ORF">KY290_028858</name>
</gene>
<name>A0ABQ7UJ38_SOLTU</name>
<evidence type="ECO:0000259" key="1">
    <source>
        <dbReference type="Pfam" id="PF00112"/>
    </source>
</evidence>
<dbReference type="Proteomes" id="UP000826656">
    <property type="component" value="Unassembled WGS sequence"/>
</dbReference>
<dbReference type="InterPro" id="IPR000668">
    <property type="entry name" value="Peptidase_C1A_C"/>
</dbReference>
<feature type="domain" description="Peptidase C1A papain C-terminal" evidence="1">
    <location>
        <begin position="109"/>
        <end position="223"/>
    </location>
</feature>
<evidence type="ECO:0000313" key="2">
    <source>
        <dbReference type="EMBL" id="KAH0749626.1"/>
    </source>
</evidence>
<comment type="caution">
    <text evidence="2">The sequence shown here is derived from an EMBL/GenBank/DDBJ whole genome shotgun (WGS) entry which is preliminary data.</text>
</comment>
<accession>A0ABQ7UJ38</accession>
<dbReference type="InterPro" id="IPR038765">
    <property type="entry name" value="Papain-like_cys_pep_sf"/>
</dbReference>
<sequence>MKPLTEPRVSVPEDPAIAQLSFFRKVIKFTWVGKNCLLGVDNQGKYVEGVLYLLGLCFDRSNYSRLCYLEGGGDPTFKTAVGRLYLYTSGQPEELKFLKWGESFPYSYDRVFEYARDYGIISEEVYPYTGIRNTCKCLDPTNMVDSKRGACKWLSALDPSKGAKVYMGLTEKEKKIAARETQPKLHAILIVGYGKERGVEFYVAKNTYGKKWGYRGFGKIVRSLVIDLVRPIIE</sequence>
<protein>
    <recommendedName>
        <fullName evidence="1">Peptidase C1A papain C-terminal domain-containing protein</fullName>
    </recommendedName>
</protein>